<comment type="cofactor">
    <cofactor evidence="1">
        <name>NAD(+)</name>
        <dbReference type="ChEBI" id="CHEBI:57540"/>
    </cofactor>
</comment>
<evidence type="ECO:0000256" key="1">
    <source>
        <dbReference type="ARBA" id="ARBA00001911"/>
    </source>
</evidence>
<feature type="domain" description="Gfo/Idh/MocA-like oxidoreductase N-terminal" evidence="6">
    <location>
        <begin position="42"/>
        <end position="167"/>
    </location>
</feature>
<dbReference type="PANTHER" id="PTHR43818:SF1">
    <property type="entry name" value="GLYCOSYL HYDROLASE FAMILY 109 PROTEIN"/>
    <property type="match status" value="1"/>
</dbReference>
<evidence type="ECO:0000256" key="3">
    <source>
        <dbReference type="ARBA" id="ARBA00022801"/>
    </source>
</evidence>
<sequence length="465" mass="53261">MNPNFTRRNFLSTTAAAGFGTLILPNSLFSYNANFQSDKKVRLGFIAMGYRGQAHLEEMLKRTDVEVVAFADPEPRMMAMGQKLMAKYKQQPAKEFGNGDYDYRNLLKDPTIDAVIISSPWEWHKIQGVESMYAKKIVGMEVCGAMTVEDCWEYVKAYEETKVPIMMMENVCYRRDVMAVLNMVRKGMFGELIHGQGGYEHDLRGVLFNDGQTAYNSGVEFGDKGFSEAKWRTNHYVNRNGELYPTHGLGPVAVMFDVNRGNRLLRLSSFSSKSRGLTKYIEEHPKGGKNHPNAKVKFQQGDIVTTQIQCANGETILLTHDTSLQRPYNLGFRVQGTDGIWQDFGWGENNQGFIYFEKLMKHSHRWDNTEKWLQEYDHPLWQRYSKDAENSGHGGMDFFVDNTFIECIKRNIEFPLDVYDLATWYAITPLSEKSIKKNGQVVDIPDFTKGAWQTRKPVFGFDGAF</sequence>
<name>A0ABM7UYN6_9FLAO</name>
<evidence type="ECO:0000256" key="2">
    <source>
        <dbReference type="ARBA" id="ARBA00009329"/>
    </source>
</evidence>
<dbReference type="SUPFAM" id="SSF51735">
    <property type="entry name" value="NAD(P)-binding Rossmann-fold domains"/>
    <property type="match status" value="1"/>
</dbReference>
<dbReference type="Gene3D" id="3.30.360.10">
    <property type="entry name" value="Dihydrodipicolinate Reductase, domain 2"/>
    <property type="match status" value="1"/>
</dbReference>
<keyword evidence="3" id="KW-0378">Hydrolase</keyword>
<comment type="similarity">
    <text evidence="2">Belongs to the Gfo/Idh/MocA family. Glycosyl hydrolase 109 subfamily.</text>
</comment>
<dbReference type="InterPro" id="IPR036291">
    <property type="entry name" value="NAD(P)-bd_dom_sf"/>
</dbReference>
<evidence type="ECO:0000313" key="8">
    <source>
        <dbReference type="EMBL" id="BDB52623.1"/>
    </source>
</evidence>
<protein>
    <submittedName>
        <fullName evidence="8">Alpha-N-acetylgalactosaminidase</fullName>
    </submittedName>
</protein>
<dbReference type="RefSeq" id="WP_229331513.1">
    <property type="nucleotide sequence ID" value="NZ_AP025183.1"/>
</dbReference>
<dbReference type="Proteomes" id="UP001319865">
    <property type="component" value="Chromosome"/>
</dbReference>
<evidence type="ECO:0000259" key="6">
    <source>
        <dbReference type="Pfam" id="PF01408"/>
    </source>
</evidence>
<organism evidence="8 9">
    <name type="scientific">Flavobacterium ammonificans</name>
    <dbReference type="NCBI Taxonomy" id="1751056"/>
    <lineage>
        <taxon>Bacteria</taxon>
        <taxon>Pseudomonadati</taxon>
        <taxon>Bacteroidota</taxon>
        <taxon>Flavobacteriia</taxon>
        <taxon>Flavobacteriales</taxon>
        <taxon>Flavobacteriaceae</taxon>
        <taxon>Flavobacterium</taxon>
    </lineage>
</organism>
<gene>
    <name evidence="8" type="primary">nagA</name>
    <name evidence="8" type="ORF">GENT11_09350</name>
</gene>
<keyword evidence="4" id="KW-0520">NAD</keyword>
<dbReference type="PANTHER" id="PTHR43818">
    <property type="entry name" value="BCDNA.GH03377"/>
    <property type="match status" value="1"/>
</dbReference>
<dbReference type="InterPro" id="IPR049303">
    <property type="entry name" value="Glyco_hydro_109_C"/>
</dbReference>
<accession>A0ABM7UYN6</accession>
<dbReference type="InterPro" id="IPR000683">
    <property type="entry name" value="Gfo/Idh/MocA-like_OxRdtase_N"/>
</dbReference>
<evidence type="ECO:0000259" key="7">
    <source>
        <dbReference type="Pfam" id="PF21252"/>
    </source>
</evidence>
<dbReference type="Gene3D" id="3.40.50.720">
    <property type="entry name" value="NAD(P)-binding Rossmann-like Domain"/>
    <property type="match status" value="1"/>
</dbReference>
<dbReference type="InterPro" id="IPR006311">
    <property type="entry name" value="TAT_signal"/>
</dbReference>
<reference evidence="8 9" key="2">
    <citation type="journal article" date="2022" name="Microorganisms">
        <title>Complete Genome Sequences of Two Flavobacterium ammonificans Strains and a Flavobacterium ammoniigenes Strain of Ammonifying Bacterioplankton Isolated from Surface River Water.</title>
        <authorList>
            <person name="Suda W."/>
            <person name="Ogata Y."/>
            <person name="Shindo C."/>
            <person name="Watanabe K."/>
        </authorList>
    </citation>
    <scope>NUCLEOTIDE SEQUENCE [LARGE SCALE GENOMIC DNA]</scope>
    <source>
        <strain evidence="8 9">GENT11</strain>
    </source>
</reference>
<evidence type="ECO:0000256" key="4">
    <source>
        <dbReference type="ARBA" id="ARBA00023027"/>
    </source>
</evidence>
<proteinExistence type="inferred from homology"/>
<dbReference type="Pfam" id="PF21252">
    <property type="entry name" value="Glyco_hydro_109_C"/>
    <property type="match status" value="1"/>
</dbReference>
<dbReference type="Pfam" id="PF01408">
    <property type="entry name" value="GFO_IDH_MocA"/>
    <property type="match status" value="1"/>
</dbReference>
<dbReference type="InterPro" id="IPR050463">
    <property type="entry name" value="Gfo/Idh/MocA_oxidrdct_glycsds"/>
</dbReference>
<feature type="domain" description="Glycosyl hydrolase 109 C-terminal" evidence="7">
    <location>
        <begin position="178"/>
        <end position="368"/>
    </location>
</feature>
<keyword evidence="9" id="KW-1185">Reference proteome</keyword>
<keyword evidence="5" id="KW-0326">Glycosidase</keyword>
<evidence type="ECO:0000313" key="9">
    <source>
        <dbReference type="Proteomes" id="UP001319865"/>
    </source>
</evidence>
<reference evidence="8 9" key="1">
    <citation type="journal article" date="2022" name="Int. J. Syst. Evol. Microbiol.">
        <title>Flavobacterium ammonificans sp. nov. and Flavobacterium ammoniigenes sp. nov., ammonifying bacteria isolated from surface river water.</title>
        <authorList>
            <person name="Watanabe K."/>
            <person name="Kitamura T."/>
            <person name="Ogata Y."/>
            <person name="Shindo C."/>
            <person name="Suda W."/>
        </authorList>
    </citation>
    <scope>NUCLEOTIDE SEQUENCE [LARGE SCALE GENOMIC DNA]</scope>
    <source>
        <strain evidence="8 9">GENT11</strain>
    </source>
</reference>
<dbReference type="PROSITE" id="PS51318">
    <property type="entry name" value="TAT"/>
    <property type="match status" value="1"/>
</dbReference>
<evidence type="ECO:0000256" key="5">
    <source>
        <dbReference type="ARBA" id="ARBA00023295"/>
    </source>
</evidence>
<dbReference type="EMBL" id="AP025183">
    <property type="protein sequence ID" value="BDB52623.1"/>
    <property type="molecule type" value="Genomic_DNA"/>
</dbReference>